<keyword evidence="2" id="KW-0129">CBS domain</keyword>
<dbReference type="PANTHER" id="PTHR13780:SF128">
    <property type="entry name" value="CBS DOMAIN-CONTAINING PROTEIN"/>
    <property type="match status" value="1"/>
</dbReference>
<dbReference type="PANTHER" id="PTHR13780">
    <property type="entry name" value="AMP-ACTIVATED PROTEIN KINASE, GAMMA REGULATORY SUBUNIT"/>
    <property type="match status" value="1"/>
</dbReference>
<evidence type="ECO:0000313" key="7">
    <source>
        <dbReference type="Proteomes" id="UP000039324"/>
    </source>
</evidence>
<dbReference type="EMBL" id="OVEO01000008">
    <property type="protein sequence ID" value="SPQ97511.1"/>
    <property type="molecule type" value="Genomic_DNA"/>
</dbReference>
<organism evidence="5 7">
    <name type="scientific">Plasmodiophora brassicae</name>
    <name type="common">Clubroot disease agent</name>
    <dbReference type="NCBI Taxonomy" id="37360"/>
    <lineage>
        <taxon>Eukaryota</taxon>
        <taxon>Sar</taxon>
        <taxon>Rhizaria</taxon>
        <taxon>Endomyxa</taxon>
        <taxon>Phytomyxea</taxon>
        <taxon>Plasmodiophorida</taxon>
        <taxon>Plasmodiophoridae</taxon>
        <taxon>Plasmodiophora</taxon>
    </lineage>
</organism>
<evidence type="ECO:0000313" key="5">
    <source>
        <dbReference type="EMBL" id="CEO97193.1"/>
    </source>
</evidence>
<geneLocation type="mitochondrion" evidence="6"/>
<feature type="domain" description="CBS" evidence="4">
    <location>
        <begin position="19"/>
        <end position="67"/>
    </location>
</feature>
<protein>
    <recommendedName>
        <fullName evidence="4">CBS domain-containing protein</fullName>
    </recommendedName>
</protein>
<dbReference type="Proteomes" id="UP000039324">
    <property type="component" value="Unassembled WGS sequence"/>
</dbReference>
<dbReference type="Gene3D" id="3.10.580.10">
    <property type="entry name" value="CBS-domain"/>
    <property type="match status" value="2"/>
</dbReference>
<keyword evidence="6" id="KW-0496">Mitochondrion</keyword>
<evidence type="ECO:0000256" key="1">
    <source>
        <dbReference type="ARBA" id="ARBA00022737"/>
    </source>
</evidence>
<dbReference type="Pfam" id="PF00571">
    <property type="entry name" value="CBS"/>
    <property type="match status" value="2"/>
</dbReference>
<name>A0A0G4IPG1_PLABS</name>
<dbReference type="SUPFAM" id="SSF54631">
    <property type="entry name" value="CBS-domain pair"/>
    <property type="match status" value="2"/>
</dbReference>
<evidence type="ECO:0000256" key="3">
    <source>
        <dbReference type="SAM" id="MobiDB-lite"/>
    </source>
</evidence>
<dbReference type="AlphaFoldDB" id="A0A0G4IPG1"/>
<dbReference type="GO" id="GO:0005737">
    <property type="term" value="C:cytoplasm"/>
    <property type="evidence" value="ECO:0007669"/>
    <property type="project" value="TreeGrafter"/>
</dbReference>
<evidence type="ECO:0000259" key="4">
    <source>
        <dbReference type="SMART" id="SM00116"/>
    </source>
</evidence>
<dbReference type="EMBL" id="CDSF01000079">
    <property type="protein sequence ID" value="CEO97193.1"/>
    <property type="molecule type" value="Genomic_DNA"/>
</dbReference>
<accession>A0A0G4IPG1</accession>
<dbReference type="SMART" id="SM00116">
    <property type="entry name" value="CBS"/>
    <property type="match status" value="3"/>
</dbReference>
<dbReference type="OrthoDB" id="449052at2759"/>
<proteinExistence type="predicted"/>
<reference evidence="5 7" key="1">
    <citation type="submission" date="2015-02" db="EMBL/GenBank/DDBJ databases">
        <authorList>
            <person name="Chooi Y.-H."/>
        </authorList>
    </citation>
    <scope>NUCLEOTIDE SEQUENCE [LARGE SCALE GENOMIC DNA]</scope>
    <source>
        <strain evidence="5">E3</strain>
    </source>
</reference>
<dbReference type="CDD" id="cd02205">
    <property type="entry name" value="CBS_pair_SF"/>
    <property type="match status" value="1"/>
</dbReference>
<reference evidence="6 8" key="2">
    <citation type="submission" date="2018-03" db="EMBL/GenBank/DDBJ databases">
        <authorList>
            <person name="Fogelqvist J."/>
        </authorList>
    </citation>
    <scope>NUCLEOTIDE SEQUENCE [LARGE SCALE GENOMIC DNA]</scope>
</reference>
<sequence>MTALLSQPVSNAVPAGRPAPTTLRGKDTIGTALRVLSSARILSAPVLDDTGSCVGIVGYHNFIKSFGMDTDKSVFLATPIEQVLVFSQEANIQVQRSTTILDCVAMLRSKAHVHRLITVVSDAANSIVSQSDIARFVHDHLRTDALRSFAQLRIAGTRLGKHMPKSVTSTETLHGALSTMIQEMVTCLAILDPASGALVGNLSESDIRGLGADTFMAQLSEPVGQFLSEFSMRSLTPVFVTPHDTIMTLFETVVGNRLHHVWVQDADGKPTGVITLTDIMNALLETKAS</sequence>
<dbReference type="InterPro" id="IPR046342">
    <property type="entry name" value="CBS_dom_sf"/>
</dbReference>
<dbReference type="Proteomes" id="UP000290189">
    <property type="component" value="Unassembled WGS sequence"/>
</dbReference>
<feature type="domain" description="CBS" evidence="4">
    <location>
        <begin position="163"/>
        <end position="212"/>
    </location>
</feature>
<dbReference type="STRING" id="37360.A0A0G4IPG1"/>
<dbReference type="OMA" id="HICHIVT"/>
<keyword evidence="7" id="KW-1185">Reference proteome</keyword>
<evidence type="ECO:0000256" key="2">
    <source>
        <dbReference type="ARBA" id="ARBA00023122"/>
    </source>
</evidence>
<dbReference type="GO" id="GO:0005634">
    <property type="term" value="C:nucleus"/>
    <property type="evidence" value="ECO:0007669"/>
    <property type="project" value="TreeGrafter"/>
</dbReference>
<feature type="region of interest" description="Disordered" evidence="3">
    <location>
        <begin position="1"/>
        <end position="21"/>
    </location>
</feature>
<feature type="domain" description="CBS" evidence="4">
    <location>
        <begin position="236"/>
        <end position="284"/>
    </location>
</feature>
<dbReference type="InterPro" id="IPR000644">
    <property type="entry name" value="CBS_dom"/>
</dbReference>
<evidence type="ECO:0000313" key="8">
    <source>
        <dbReference type="Proteomes" id="UP000290189"/>
    </source>
</evidence>
<evidence type="ECO:0000313" key="6">
    <source>
        <dbReference type="EMBL" id="SPQ97511.1"/>
    </source>
</evidence>
<keyword evidence="1" id="KW-0677">Repeat</keyword>
<gene>
    <name evidence="5" type="ORF">PBRA_000538</name>
    <name evidence="6" type="ORF">PLBR_LOCUS4726</name>
</gene>
<dbReference type="InterPro" id="IPR050511">
    <property type="entry name" value="AMPK_gamma/SDS23_families"/>
</dbReference>
<feature type="compositionally biased region" description="Polar residues" evidence="3">
    <location>
        <begin position="1"/>
        <end position="10"/>
    </location>
</feature>